<feature type="region of interest" description="Disordered" evidence="13">
    <location>
        <begin position="185"/>
        <end position="218"/>
    </location>
</feature>
<evidence type="ECO:0000256" key="7">
    <source>
        <dbReference type="ARBA" id="ARBA00022763"/>
    </source>
</evidence>
<feature type="compositionally biased region" description="Basic and acidic residues" evidence="13">
    <location>
        <begin position="724"/>
        <end position="734"/>
    </location>
</feature>
<comment type="catalytic activity">
    <reaction evidence="11">
        <text>ATP + (deoxyribonucleotide)n-3'-hydroxyl + 5'-phospho-(deoxyribonucleotide)m = (deoxyribonucleotide)n+m + AMP + diphosphate.</text>
        <dbReference type="EC" id="6.5.1.1"/>
    </reaction>
</comment>
<dbReference type="Gene3D" id="3.60.15.10">
    <property type="entry name" value="Ribonuclease Z/Hydroxyacylglutathione hydrolase-like"/>
    <property type="match status" value="1"/>
</dbReference>
<dbReference type="InterPro" id="IPR036866">
    <property type="entry name" value="RibonucZ/Hydroxyglut_hydro"/>
</dbReference>
<dbReference type="SUPFAM" id="SSF50249">
    <property type="entry name" value="Nucleic acid-binding proteins"/>
    <property type="match status" value="1"/>
</dbReference>
<dbReference type="NCBIfam" id="TIGR00574">
    <property type="entry name" value="dnl1"/>
    <property type="match status" value="1"/>
</dbReference>
<feature type="region of interest" description="Disordered" evidence="13">
    <location>
        <begin position="1392"/>
        <end position="1438"/>
    </location>
</feature>
<dbReference type="PROSITE" id="PS00333">
    <property type="entry name" value="DNA_LIGASE_A2"/>
    <property type="match status" value="1"/>
</dbReference>
<evidence type="ECO:0000256" key="11">
    <source>
        <dbReference type="ARBA" id="ARBA00034003"/>
    </source>
</evidence>
<reference evidence="15" key="1">
    <citation type="submission" date="2015-08" db="EMBL/GenBank/DDBJ databases">
        <authorList>
            <person name="Babu N.S."/>
            <person name="Beckwith C.J."/>
            <person name="Beseler K.G."/>
            <person name="Brison A."/>
            <person name="Carone J.V."/>
            <person name="Caskin T.P."/>
            <person name="Diamond M."/>
            <person name="Durham M.E."/>
            <person name="Foxe J.M."/>
            <person name="Go M."/>
            <person name="Henderson B.A."/>
            <person name="Jones I.B."/>
            <person name="McGettigan J.A."/>
            <person name="Micheletti S.J."/>
            <person name="Nasrallah M.E."/>
            <person name="Ortiz D."/>
            <person name="Piller C.R."/>
            <person name="Privatt S.R."/>
            <person name="Schneider S.L."/>
            <person name="Sharp S."/>
            <person name="Smith T.C."/>
            <person name="Stanton J.D."/>
            <person name="Ullery H.E."/>
            <person name="Wilson R.J."/>
            <person name="Serrano M.G."/>
            <person name="Buck G."/>
            <person name="Lee V."/>
            <person name="Wang Y."/>
            <person name="Carvalho R."/>
            <person name="Voegtly L."/>
            <person name="Shi R."/>
            <person name="Duckworth R."/>
            <person name="Johnson A."/>
            <person name="Loviza R."/>
            <person name="Walstead R."/>
            <person name="Shah Z."/>
            <person name="Kiflezghi M."/>
            <person name="Wade K."/>
            <person name="Ball S.L."/>
            <person name="Bradley K.W."/>
            <person name="Asai D.J."/>
            <person name="Bowman C.A."/>
            <person name="Russell D.A."/>
            <person name="Pope W.H."/>
            <person name="Jacobs-Sera D."/>
            <person name="Hendrix R.W."/>
            <person name="Hatfull G.F."/>
        </authorList>
    </citation>
    <scope>NUCLEOTIDE SEQUENCE</scope>
</reference>
<dbReference type="GO" id="GO:0006310">
    <property type="term" value="P:DNA recombination"/>
    <property type="evidence" value="ECO:0007669"/>
    <property type="project" value="InterPro"/>
</dbReference>
<feature type="region of interest" description="Disordered" evidence="13">
    <location>
        <begin position="663"/>
        <end position="735"/>
    </location>
</feature>
<feature type="region of interest" description="Disordered" evidence="13">
    <location>
        <begin position="408"/>
        <end position="451"/>
    </location>
</feature>
<evidence type="ECO:0000256" key="2">
    <source>
        <dbReference type="ARBA" id="ARBA00007572"/>
    </source>
</evidence>
<keyword evidence="9" id="KW-0234">DNA repair</keyword>
<feature type="compositionally biased region" description="Low complexity" evidence="13">
    <location>
        <begin position="436"/>
        <end position="445"/>
    </location>
</feature>
<dbReference type="InterPro" id="IPR012310">
    <property type="entry name" value="DNA_ligase_ATP-dep_cent"/>
</dbReference>
<dbReference type="Pfam" id="PF04675">
    <property type="entry name" value="DNA_ligase_A_N"/>
    <property type="match status" value="1"/>
</dbReference>
<protein>
    <recommendedName>
        <fullName evidence="3">DNA ligase (ATP)</fullName>
        <ecNumber evidence="3">6.5.1.1</ecNumber>
    </recommendedName>
</protein>
<gene>
    <name evidence="15" type="ORF">g.38330</name>
</gene>
<dbReference type="CDD" id="cd16273">
    <property type="entry name" value="SNM1A-1C-like_MBL-fold"/>
    <property type="match status" value="1"/>
</dbReference>
<dbReference type="Pfam" id="PF12706">
    <property type="entry name" value="Lactamase_B_2"/>
    <property type="match status" value="1"/>
</dbReference>
<accession>A0A1D1ZRR7</accession>
<dbReference type="Pfam" id="PF04679">
    <property type="entry name" value="DNA_ligase_A_C"/>
    <property type="match status" value="1"/>
</dbReference>
<dbReference type="GO" id="GO:0003677">
    <property type="term" value="F:DNA binding"/>
    <property type="evidence" value="ECO:0007669"/>
    <property type="project" value="InterPro"/>
</dbReference>
<evidence type="ECO:0000256" key="10">
    <source>
        <dbReference type="ARBA" id="ARBA00023242"/>
    </source>
</evidence>
<feature type="compositionally biased region" description="Basic and acidic residues" evidence="13">
    <location>
        <begin position="413"/>
        <end position="425"/>
    </location>
</feature>
<dbReference type="InterPro" id="IPR012309">
    <property type="entry name" value="DNA_ligase_ATP-dep_C"/>
</dbReference>
<dbReference type="InterPro" id="IPR016059">
    <property type="entry name" value="DNA_ligase_ATP-dep_CS"/>
</dbReference>
<dbReference type="FunFam" id="2.40.50.140:FF:000062">
    <property type="entry name" value="DNA ligase"/>
    <property type="match status" value="1"/>
</dbReference>
<evidence type="ECO:0000256" key="13">
    <source>
        <dbReference type="SAM" id="MobiDB-lite"/>
    </source>
</evidence>
<dbReference type="InterPro" id="IPR001279">
    <property type="entry name" value="Metallo-B-lactamas"/>
</dbReference>
<feature type="region of interest" description="Disordered" evidence="13">
    <location>
        <begin position="590"/>
        <end position="622"/>
    </location>
</feature>
<evidence type="ECO:0000256" key="9">
    <source>
        <dbReference type="ARBA" id="ARBA00023204"/>
    </source>
</evidence>
<dbReference type="GO" id="GO:0003910">
    <property type="term" value="F:DNA ligase (ATP) activity"/>
    <property type="evidence" value="ECO:0007669"/>
    <property type="project" value="UniProtKB-EC"/>
</dbReference>
<dbReference type="InterPro" id="IPR012340">
    <property type="entry name" value="NA-bd_OB-fold"/>
</dbReference>
<dbReference type="Gene3D" id="2.40.50.140">
    <property type="entry name" value="Nucleic acid-binding proteins"/>
    <property type="match status" value="1"/>
</dbReference>
<evidence type="ECO:0000256" key="6">
    <source>
        <dbReference type="ARBA" id="ARBA00022741"/>
    </source>
</evidence>
<keyword evidence="6" id="KW-0547">Nucleotide-binding</keyword>
<dbReference type="PANTHER" id="PTHR45674">
    <property type="entry name" value="DNA LIGASE 1/3 FAMILY MEMBER"/>
    <property type="match status" value="1"/>
</dbReference>
<dbReference type="InterPro" id="IPR011084">
    <property type="entry name" value="DRMBL"/>
</dbReference>
<dbReference type="InterPro" id="IPR000977">
    <property type="entry name" value="DNA_ligase_ATP-dep"/>
</dbReference>
<evidence type="ECO:0000313" key="15">
    <source>
        <dbReference type="EMBL" id="JAT69662.1"/>
    </source>
</evidence>
<evidence type="ECO:0000256" key="1">
    <source>
        <dbReference type="ARBA" id="ARBA00004123"/>
    </source>
</evidence>
<keyword evidence="7" id="KW-0227">DNA damage</keyword>
<dbReference type="GO" id="GO:0006281">
    <property type="term" value="P:DNA repair"/>
    <property type="evidence" value="ECO:0007669"/>
    <property type="project" value="UniProtKB-KW"/>
</dbReference>
<proteinExistence type="inferred from homology"/>
<comment type="similarity">
    <text evidence="2 12">Belongs to the ATP-dependent DNA ligase family.</text>
</comment>
<dbReference type="GO" id="GO:0005634">
    <property type="term" value="C:nucleus"/>
    <property type="evidence" value="ECO:0007669"/>
    <property type="project" value="UniProtKB-SubCell"/>
</dbReference>
<dbReference type="SUPFAM" id="SSF56091">
    <property type="entry name" value="DNA ligase/mRNA capping enzyme, catalytic domain"/>
    <property type="match status" value="1"/>
</dbReference>
<evidence type="ECO:0000259" key="14">
    <source>
        <dbReference type="PROSITE" id="PS50160"/>
    </source>
</evidence>
<dbReference type="GO" id="GO:0005524">
    <property type="term" value="F:ATP binding"/>
    <property type="evidence" value="ECO:0007669"/>
    <property type="project" value="UniProtKB-KW"/>
</dbReference>
<dbReference type="InterPro" id="IPR050191">
    <property type="entry name" value="ATP-dep_DNA_ligase"/>
</dbReference>
<dbReference type="PROSITE" id="PS50160">
    <property type="entry name" value="DNA_LIGASE_A3"/>
    <property type="match status" value="1"/>
</dbReference>
<keyword evidence="4" id="KW-0436">Ligase</keyword>
<evidence type="ECO:0000256" key="3">
    <source>
        <dbReference type="ARBA" id="ARBA00012727"/>
    </source>
</evidence>
<dbReference type="FunFam" id="3.30.470.30:FF:000002">
    <property type="entry name" value="DNA ligase"/>
    <property type="match status" value="1"/>
</dbReference>
<evidence type="ECO:0000256" key="12">
    <source>
        <dbReference type="RuleBase" id="RU004196"/>
    </source>
</evidence>
<dbReference type="Pfam" id="PF01068">
    <property type="entry name" value="DNA_ligase_A_M"/>
    <property type="match status" value="1"/>
</dbReference>
<name>A0A1D1ZRR7_AUXPR</name>
<keyword evidence="5" id="KW-0235">DNA replication</keyword>
<dbReference type="GO" id="GO:0071897">
    <property type="term" value="P:DNA biosynthetic process"/>
    <property type="evidence" value="ECO:0007669"/>
    <property type="project" value="InterPro"/>
</dbReference>
<dbReference type="SUPFAM" id="SSF56281">
    <property type="entry name" value="Metallo-hydrolase/oxidoreductase"/>
    <property type="match status" value="1"/>
</dbReference>
<sequence>MPPAAPAPTPQATRHIHKAIPGTQFVVDAFRHISPGTSAFFLSHGHADHYGGLTDTWSAGPIYCSEVTARFVVHALGVRLSYLHPLPMDTPVMIHGVEVTLVDANHCPGAVQFLFQLQDGRKYIHCGDMRYAPHLKSDPHLQRFVGADAVFLDTTYCNKRHTFPPQEESIAYVVAAVKRLLAGQAGEAEPDAPDGPEHADDSAAAPGADAPAPKTPAGPRRVILISTYGIGKERILSAVAATTGLRLAVTEKKLAVMRCLNLPGLDVDGIFTSDFSSTPLHVTPWGFIGESWPFFRPNWTNLEEYQRSQGVDEVVGFVPTGWTYDMARKVFPVRRKGGCSIHLVPYSEHSSYLELLEYVEFLRPHQVIPTVGVEGESGEQAMRKMQAQFRHLVDETKDKEKFLAVFTKRKRQKEAPKEEAEHSRSDIGQLPPAPPLVLAATDVPPVSTPGDAQTVKAEAEYSAGPALKSETQDIKEASVLLPTATQTTGGGETTHVAMDSDVTALPMLAVKPEPVADHQRPGASEPAPVSDAEAGVDEVQAIIGTDVPASTILQLLNASRGDVQAAVNGYFDALSAPGLKREAHNVKHAPVALGASKSRRPGKQGRRGGAPTSGTSKASAAGAAQQASITAFFGASPARAMPVLDLTEHAELEVKRPASLEAVEGADVKEPAPPQKRLILPSPTRGEPVPADSLPITLSEGHVNGDQDPAPVADAEPQAAPGAKAEESSKKAPDMARSVLSSARDAMAVLPENYDPKLHACWSAGEPTPYLHLARAFEAAEATTKRLRVGDILTNMFRSVMALSPDDLVATAYLATGKVAPDYEGLELSVGGGTVGAAIREAMGVSRQRLHQLYSQLGDLGDVAQSCRATQSMLRRPDPLTVPGVFRALHDMAAHRGTGAGGRRQHAVLSLLRACREGEVRYVVRTLVQGLRVGASWRSVIPALARAVLMHVEGTPRLPRVRLDAAAAAATAAFHVCPSLDLLCAAMRSHPVEELERHVGLVAGVPIKPMLAKISEGVADAIAQLKGAPFLAELKYDGMRSQIHVLLGGEVKVFSRNCEDRSSAFPDVGELMKEAVDVDALPLILDAEVVAVDRADGNRLRAFQELATRARVDVSAAAVQVDVAVFAFDCLMAAGQSLMRSPLTERRKLLAQALSGAAPGRVELARCYEVAEGAGADPNADLPSTGTVVPATTAEEEHAAALQAALLEAFAQGGEGLMLKSLGAGYEPSKRADHWIKLKRDYCEGLHDTLDLVVIGAWHGSGRKVGWCSPFLMAVWDPDTEQLQSLCRCMSGFSDAFYREATERLKATEIPGPKAYYDTSESPDMWFEPREVWEIRGADLSLSPVHRAAAGRVHASRGLGLRFPRFLRIRDDKDIEAASTAEDVAAMYNAQSRKAKAGSTVAAQAATAASDDEEPHGKEALDDEVLEDKTHAEKALED</sequence>
<feature type="compositionally biased region" description="Low complexity" evidence="13">
    <location>
        <begin position="202"/>
        <end position="218"/>
    </location>
</feature>
<organism evidence="15">
    <name type="scientific">Auxenochlorella protothecoides</name>
    <name type="common">Green microalga</name>
    <name type="synonym">Chlorella protothecoides</name>
    <dbReference type="NCBI Taxonomy" id="3075"/>
    <lineage>
        <taxon>Eukaryota</taxon>
        <taxon>Viridiplantae</taxon>
        <taxon>Chlorophyta</taxon>
        <taxon>core chlorophytes</taxon>
        <taxon>Trebouxiophyceae</taxon>
        <taxon>Chlorellales</taxon>
        <taxon>Chlorellaceae</taxon>
        <taxon>Auxenochlorella</taxon>
    </lineage>
</organism>
<dbReference type="PANTHER" id="PTHR45674:SF9">
    <property type="entry name" value="DNA LIGASE 3"/>
    <property type="match status" value="1"/>
</dbReference>
<dbReference type="Gene3D" id="3.30.470.30">
    <property type="entry name" value="DNA ligase/mRNA capping enzyme"/>
    <property type="match status" value="1"/>
</dbReference>
<dbReference type="Gene3D" id="1.10.3260.10">
    <property type="entry name" value="DNA ligase, ATP-dependent, N-terminal domain"/>
    <property type="match status" value="1"/>
</dbReference>
<dbReference type="EC" id="6.5.1.1" evidence="3"/>
<evidence type="ECO:0000256" key="8">
    <source>
        <dbReference type="ARBA" id="ARBA00022840"/>
    </source>
</evidence>
<feature type="compositionally biased region" description="Basic residues" evidence="13">
    <location>
        <begin position="597"/>
        <end position="606"/>
    </location>
</feature>
<dbReference type="EMBL" id="GDKF01008960">
    <property type="protein sequence ID" value="JAT69662.1"/>
    <property type="molecule type" value="Transcribed_RNA"/>
</dbReference>
<feature type="compositionally biased region" description="Basic and acidic residues" evidence="13">
    <location>
        <begin position="1427"/>
        <end position="1438"/>
    </location>
</feature>
<comment type="subcellular location">
    <subcellularLocation>
        <location evidence="1">Nucleus</location>
    </subcellularLocation>
</comment>
<evidence type="ECO:0000256" key="4">
    <source>
        <dbReference type="ARBA" id="ARBA00022598"/>
    </source>
</evidence>
<dbReference type="CDD" id="cd07969">
    <property type="entry name" value="OBF_DNA_ligase_I"/>
    <property type="match status" value="1"/>
</dbReference>
<keyword evidence="8" id="KW-0067">ATP-binding</keyword>
<dbReference type="Pfam" id="PF24975">
    <property type="entry name" value="UBA_Rad5"/>
    <property type="match status" value="1"/>
</dbReference>
<dbReference type="SUPFAM" id="SSF117018">
    <property type="entry name" value="ATP-dependent DNA ligase DNA-binding domain"/>
    <property type="match status" value="1"/>
</dbReference>
<feature type="compositionally biased region" description="Low complexity" evidence="13">
    <location>
        <begin position="609"/>
        <end position="622"/>
    </location>
</feature>
<dbReference type="Pfam" id="PF07522">
    <property type="entry name" value="DRMBL"/>
    <property type="match status" value="1"/>
</dbReference>
<feature type="compositionally biased region" description="Low complexity" evidence="13">
    <location>
        <begin position="1397"/>
        <end position="1409"/>
    </location>
</feature>
<dbReference type="GO" id="GO:0006273">
    <property type="term" value="P:lagging strand elongation"/>
    <property type="evidence" value="ECO:0007669"/>
    <property type="project" value="TreeGrafter"/>
</dbReference>
<dbReference type="InterPro" id="IPR036599">
    <property type="entry name" value="DNA_ligase_N_sf"/>
</dbReference>
<feature type="domain" description="ATP-dependent DNA ligase family profile" evidence="14">
    <location>
        <begin position="1116"/>
        <end position="1277"/>
    </location>
</feature>
<dbReference type="SMART" id="SM00849">
    <property type="entry name" value="Lactamase_B"/>
    <property type="match status" value="1"/>
</dbReference>
<evidence type="ECO:0000256" key="5">
    <source>
        <dbReference type="ARBA" id="ARBA00022705"/>
    </source>
</evidence>
<keyword evidence="10" id="KW-0539">Nucleus</keyword>
<dbReference type="InterPro" id="IPR012308">
    <property type="entry name" value="DNA_ligase_ATP-dep_N"/>
</dbReference>